<dbReference type="EMBL" id="JAASQJ010000002">
    <property type="protein sequence ID" value="NIJ53043.1"/>
    <property type="molecule type" value="Genomic_DNA"/>
</dbReference>
<dbReference type="Gene3D" id="3.90.79.10">
    <property type="entry name" value="Nucleoside Triphosphate Pyrophosphohydrolase"/>
    <property type="match status" value="1"/>
</dbReference>
<evidence type="ECO:0000313" key="3">
    <source>
        <dbReference type="Proteomes" id="UP001179181"/>
    </source>
</evidence>
<dbReference type="PANTHER" id="PTHR43736:SF4">
    <property type="entry name" value="SLR1690 PROTEIN"/>
    <property type="match status" value="1"/>
</dbReference>
<comment type="caution">
    <text evidence="2">The sequence shown here is derived from an EMBL/GenBank/DDBJ whole genome shotgun (WGS) entry which is preliminary data.</text>
</comment>
<reference evidence="2 3" key="1">
    <citation type="submission" date="2020-03" db="EMBL/GenBank/DDBJ databases">
        <title>Genomic Encyclopedia of Type Strains, Phase IV (KMG-IV): sequencing the most valuable type-strain genomes for metagenomic binning, comparative biology and taxonomic classification.</title>
        <authorList>
            <person name="Goeker M."/>
        </authorList>
    </citation>
    <scope>NUCLEOTIDE SEQUENCE [LARGE SCALE GENOMIC DNA]</scope>
    <source>
        <strain evidence="2 3">DSM 102865</strain>
    </source>
</reference>
<organism evidence="2 3">
    <name type="scientific">Dyadobacter arcticus</name>
    <dbReference type="NCBI Taxonomy" id="1078754"/>
    <lineage>
        <taxon>Bacteria</taxon>
        <taxon>Pseudomonadati</taxon>
        <taxon>Bacteroidota</taxon>
        <taxon>Cytophagia</taxon>
        <taxon>Cytophagales</taxon>
        <taxon>Spirosomataceae</taxon>
        <taxon>Dyadobacter</taxon>
    </lineage>
</organism>
<dbReference type="SUPFAM" id="SSF46785">
    <property type="entry name" value="Winged helix' DNA-binding domain"/>
    <property type="match status" value="1"/>
</dbReference>
<dbReference type="CDD" id="cd18873">
    <property type="entry name" value="NUDIX_NadM_like"/>
    <property type="match status" value="1"/>
</dbReference>
<name>A0ABX0UJ56_9BACT</name>
<dbReference type="RefSeq" id="WP_167269840.1">
    <property type="nucleotide sequence ID" value="NZ_JAASQJ010000002.1"/>
</dbReference>
<evidence type="ECO:0000259" key="1">
    <source>
        <dbReference type="PROSITE" id="PS51462"/>
    </source>
</evidence>
<feature type="domain" description="Nudix hydrolase" evidence="1">
    <location>
        <begin position="3"/>
        <end position="148"/>
    </location>
</feature>
<dbReference type="PROSITE" id="PS51462">
    <property type="entry name" value="NUDIX"/>
    <property type="match status" value="1"/>
</dbReference>
<proteinExistence type="predicted"/>
<dbReference type="InterPro" id="IPR036388">
    <property type="entry name" value="WH-like_DNA-bd_sf"/>
</dbReference>
<dbReference type="PANTHER" id="PTHR43736">
    <property type="entry name" value="ADP-RIBOSE PYROPHOSPHATASE"/>
    <property type="match status" value="1"/>
</dbReference>
<sequence>MTNYPQATRILVAIDCIIFGFDGRDIKLLLIKRNFEPEKGKWSLMGGFVNRDEDLSDGAARILYNLTGLKDIYFEQFETFGKAGRDPAERTVSVVFFALIKIDDHDAEAVKSHNAFWISLESRPQLIFDHEQMVIRATDHLKYKAALHPIGFELLPERFTIPQLQKLYEAIYGIPIDRRNFSRKLLSTGLLIDTGYKNSNGATKKATLYKLDEEKYKAKFHAFWNFMPDSMKANE</sequence>
<protein>
    <submittedName>
        <fullName evidence="2">ADP-ribose pyrophosphatase YjhB (NUDIX family)</fullName>
    </submittedName>
</protein>
<dbReference type="InterPro" id="IPR036390">
    <property type="entry name" value="WH_DNA-bd_sf"/>
</dbReference>
<dbReference type="Proteomes" id="UP001179181">
    <property type="component" value="Unassembled WGS sequence"/>
</dbReference>
<accession>A0ABX0UJ56</accession>
<dbReference type="Gene3D" id="1.10.10.10">
    <property type="entry name" value="Winged helix-like DNA-binding domain superfamily/Winged helix DNA-binding domain"/>
    <property type="match status" value="1"/>
</dbReference>
<evidence type="ECO:0000313" key="2">
    <source>
        <dbReference type="EMBL" id="NIJ53043.1"/>
    </source>
</evidence>
<dbReference type="InterPro" id="IPR054105">
    <property type="entry name" value="WHD_NrtR"/>
</dbReference>
<dbReference type="Pfam" id="PF00293">
    <property type="entry name" value="NUDIX"/>
    <property type="match status" value="1"/>
</dbReference>
<dbReference type="InterPro" id="IPR015797">
    <property type="entry name" value="NUDIX_hydrolase-like_dom_sf"/>
</dbReference>
<dbReference type="SUPFAM" id="SSF55811">
    <property type="entry name" value="Nudix"/>
    <property type="match status" value="1"/>
</dbReference>
<dbReference type="Pfam" id="PF21906">
    <property type="entry name" value="WHD_NrtR"/>
    <property type="match status" value="1"/>
</dbReference>
<keyword evidence="3" id="KW-1185">Reference proteome</keyword>
<gene>
    <name evidence="2" type="ORF">FHS68_002213</name>
</gene>
<dbReference type="InterPro" id="IPR000086">
    <property type="entry name" value="NUDIX_hydrolase_dom"/>
</dbReference>